<dbReference type="AlphaFoldDB" id="X1B2X6"/>
<gene>
    <name evidence="1" type="ORF">S01H4_20669</name>
</gene>
<evidence type="ECO:0000313" key="1">
    <source>
        <dbReference type="EMBL" id="GAG66351.1"/>
    </source>
</evidence>
<name>X1B2X6_9ZZZZ</name>
<proteinExistence type="predicted"/>
<protein>
    <submittedName>
        <fullName evidence="1">Uncharacterized protein</fullName>
    </submittedName>
</protein>
<dbReference type="EMBL" id="BART01009310">
    <property type="protein sequence ID" value="GAG66351.1"/>
    <property type="molecule type" value="Genomic_DNA"/>
</dbReference>
<sequence length="256" mass="28002">MALFITASPGLRASLDGEADDRKAKVEIKFNEVNWIDVTAFVESIEIASSLESFSGFATTNTAKVTLRNPKLSDSTRPFSSNFYVAYDPVTFHFNGIQLVDGYGYLRANREIRISATAGANEYIYIFTGFIDRAGFQEQEQGVVDQVAIGCWDGAKKLLETPCLTAGGDEISYVGFKICDSTTPAISLVHAIALLGGVAAVDVIEDNITGHTCAYVRLTDNVWKELSKIAEAYLAYLYFNGAGEQVSRRTSRPNCR</sequence>
<accession>X1B2X6</accession>
<organism evidence="1">
    <name type="scientific">marine sediment metagenome</name>
    <dbReference type="NCBI Taxonomy" id="412755"/>
    <lineage>
        <taxon>unclassified sequences</taxon>
        <taxon>metagenomes</taxon>
        <taxon>ecological metagenomes</taxon>
    </lineage>
</organism>
<comment type="caution">
    <text evidence="1">The sequence shown here is derived from an EMBL/GenBank/DDBJ whole genome shotgun (WGS) entry which is preliminary data.</text>
</comment>
<reference evidence="1" key="1">
    <citation type="journal article" date="2014" name="Front. Microbiol.">
        <title>High frequency of phylogenetically diverse reductive dehalogenase-homologous genes in deep subseafloor sedimentary metagenomes.</title>
        <authorList>
            <person name="Kawai M."/>
            <person name="Futagami T."/>
            <person name="Toyoda A."/>
            <person name="Takaki Y."/>
            <person name="Nishi S."/>
            <person name="Hori S."/>
            <person name="Arai W."/>
            <person name="Tsubouchi T."/>
            <person name="Morono Y."/>
            <person name="Uchiyama I."/>
            <person name="Ito T."/>
            <person name="Fujiyama A."/>
            <person name="Inagaki F."/>
            <person name="Takami H."/>
        </authorList>
    </citation>
    <scope>NUCLEOTIDE SEQUENCE</scope>
    <source>
        <strain evidence="1">Expedition CK06-06</strain>
    </source>
</reference>